<gene>
    <name evidence="1" type="ORF">E2R57_03890</name>
</gene>
<comment type="caution">
    <text evidence="1">The sequence shown here is derived from an EMBL/GenBank/DDBJ whole genome shotgun (WGS) entry which is preliminary data.</text>
</comment>
<evidence type="ECO:0000313" key="2">
    <source>
        <dbReference type="Proteomes" id="UP000294621"/>
    </source>
</evidence>
<evidence type="ECO:0000313" key="1">
    <source>
        <dbReference type="EMBL" id="TDL39633.1"/>
    </source>
</evidence>
<proteinExistence type="predicted"/>
<dbReference type="Pfam" id="PF17132">
    <property type="entry name" value="Glyco_hydro_106"/>
    <property type="match status" value="1"/>
</dbReference>
<dbReference type="Proteomes" id="UP000294621">
    <property type="component" value="Unassembled WGS sequence"/>
</dbReference>
<name>A0A4R5Y565_9MICC</name>
<sequence>MTPRPPPLSNRCQPVGEFCRSAHVGQATGVVALDGRQRRHHGHPEGPRMAGGLRCGRRPSVHRLEGYPPYTQDRAAFRSPAWKSAIKCAAATAERLGLELAIATSAVWSATGGPWVRPAAGMKKLVWSVAQVTAGQSGTVTGTNHREWIPNTGTCP</sequence>
<accession>A0A4R5Y565</accession>
<dbReference type="AlphaFoldDB" id="A0A4R5Y565"/>
<organism evidence="1 2">
    <name type="scientific">Arthrobacter nitrophenolicus</name>
    <dbReference type="NCBI Taxonomy" id="683150"/>
    <lineage>
        <taxon>Bacteria</taxon>
        <taxon>Bacillati</taxon>
        <taxon>Actinomycetota</taxon>
        <taxon>Actinomycetes</taxon>
        <taxon>Micrococcales</taxon>
        <taxon>Micrococcaceae</taxon>
        <taxon>Arthrobacter</taxon>
    </lineage>
</organism>
<dbReference type="EMBL" id="SMZQ01000002">
    <property type="protein sequence ID" value="TDL39633.1"/>
    <property type="molecule type" value="Genomic_DNA"/>
</dbReference>
<reference evidence="1 2" key="1">
    <citation type="submission" date="2019-03" db="EMBL/GenBank/DDBJ databases">
        <title>Genome Sequencing and Assembly of Various Microbes Isolated from Partially Reclaimed Soil and Acid Mine Drainage (AMD) Site.</title>
        <authorList>
            <person name="Steinbock B."/>
            <person name="Bechtold R."/>
            <person name="Sevigny J.L."/>
            <person name="Thomas D."/>
            <person name="Cuthill L.R."/>
            <person name="Aveiro Johannsen E.J."/>
            <person name="Thomas K."/>
            <person name="Ghosh A."/>
        </authorList>
    </citation>
    <scope>NUCLEOTIDE SEQUENCE [LARGE SCALE GENOMIC DNA]</scope>
    <source>
        <strain evidence="1 2">S-A1</strain>
    </source>
</reference>
<protein>
    <submittedName>
        <fullName evidence="1">Uncharacterized protein</fullName>
    </submittedName>
</protein>
<dbReference type="OrthoDB" id="9761519at2"/>